<organism evidence="1 2">
    <name type="scientific">Daucus carota subsp. sativus</name>
    <name type="common">Carrot</name>
    <dbReference type="NCBI Taxonomy" id="79200"/>
    <lineage>
        <taxon>Eukaryota</taxon>
        <taxon>Viridiplantae</taxon>
        <taxon>Streptophyta</taxon>
        <taxon>Embryophyta</taxon>
        <taxon>Tracheophyta</taxon>
        <taxon>Spermatophyta</taxon>
        <taxon>Magnoliopsida</taxon>
        <taxon>eudicotyledons</taxon>
        <taxon>Gunneridae</taxon>
        <taxon>Pentapetalae</taxon>
        <taxon>asterids</taxon>
        <taxon>campanulids</taxon>
        <taxon>Apiales</taxon>
        <taxon>Apiaceae</taxon>
        <taxon>Apioideae</taxon>
        <taxon>Scandiceae</taxon>
        <taxon>Daucinae</taxon>
        <taxon>Daucus</taxon>
        <taxon>Daucus sect. Daucus</taxon>
    </lineage>
</organism>
<gene>
    <name evidence="1" type="ORF">DCAR_0415299</name>
</gene>
<dbReference type="AlphaFoldDB" id="A0AAF1AV09"/>
<dbReference type="KEGG" id="dcr:108219077"/>
<dbReference type="EMBL" id="CP093346">
    <property type="protein sequence ID" value="WOG95969.1"/>
    <property type="molecule type" value="Genomic_DNA"/>
</dbReference>
<dbReference type="Proteomes" id="UP000077755">
    <property type="component" value="Chromosome 4"/>
</dbReference>
<evidence type="ECO:0000313" key="1">
    <source>
        <dbReference type="EMBL" id="WOG95969.1"/>
    </source>
</evidence>
<accession>A0AAF1AV09</accession>
<reference evidence="1" key="1">
    <citation type="journal article" date="2016" name="Nat. Genet.">
        <title>A high-quality carrot genome assembly provides new insights into carotenoid accumulation and asterid genome evolution.</title>
        <authorList>
            <person name="Iorizzo M."/>
            <person name="Ellison S."/>
            <person name="Senalik D."/>
            <person name="Zeng P."/>
            <person name="Satapoomin P."/>
            <person name="Huang J."/>
            <person name="Bowman M."/>
            <person name="Iovene M."/>
            <person name="Sanseverino W."/>
            <person name="Cavagnaro P."/>
            <person name="Yildiz M."/>
            <person name="Macko-Podgorni A."/>
            <person name="Moranska E."/>
            <person name="Grzebelus E."/>
            <person name="Grzebelus D."/>
            <person name="Ashrafi H."/>
            <person name="Zheng Z."/>
            <person name="Cheng S."/>
            <person name="Spooner D."/>
            <person name="Van Deynze A."/>
            <person name="Simon P."/>
        </authorList>
    </citation>
    <scope>NUCLEOTIDE SEQUENCE</scope>
    <source>
        <tissue evidence="1">Leaf</tissue>
    </source>
</reference>
<keyword evidence="2" id="KW-1185">Reference proteome</keyword>
<evidence type="ECO:0000313" key="2">
    <source>
        <dbReference type="Proteomes" id="UP000077755"/>
    </source>
</evidence>
<reference evidence="1" key="2">
    <citation type="submission" date="2022-03" db="EMBL/GenBank/DDBJ databases">
        <title>Draft title - Genomic analysis of global carrot germplasm unveils the trajectory of domestication and the origin of high carotenoid orange carrot.</title>
        <authorList>
            <person name="Iorizzo M."/>
            <person name="Ellison S."/>
            <person name="Senalik D."/>
            <person name="Macko-Podgorni A."/>
            <person name="Grzebelus D."/>
            <person name="Bostan H."/>
            <person name="Rolling W."/>
            <person name="Curaba J."/>
            <person name="Simon P."/>
        </authorList>
    </citation>
    <scope>NUCLEOTIDE SEQUENCE</scope>
    <source>
        <tissue evidence="1">Leaf</tissue>
    </source>
</reference>
<protein>
    <submittedName>
        <fullName evidence="1">Uncharacterized protein</fullName>
    </submittedName>
</protein>
<name>A0AAF1AV09_DAUCS</name>
<proteinExistence type="predicted"/>
<sequence length="158" mass="16858">MSIPQVTLSSGNVKSMPVLGLGTAAVPFPGPEIVVKVVLEAIELGYRCVAKCTQVQLPFSRLLQWTSADRDVESTILDEPIRRANIRAGVPGAGLNPRSDNISGSDITKVGNMVQSPLAGQFCRGSTQPFQPSPSARRLSEVDLSDLPGFLQKQKASQ</sequence>